<accession>A0ABY7F585</accession>
<evidence type="ECO:0000313" key="3">
    <source>
        <dbReference type="EMBL" id="WAR16344.1"/>
    </source>
</evidence>
<dbReference type="Proteomes" id="UP001164746">
    <property type="component" value="Chromosome 10"/>
</dbReference>
<gene>
    <name evidence="3" type="ORF">MAR_030938</name>
</gene>
<sequence>MDRDSTAIVNADELNIRHEQTGGELQRIMSGETRPERLGSDQRHVNRPRKTQRHKIKQSKKLPDWCWTIITIVLGVGSSKRWVSYLLYGITLLSALVFTGLGVLFTVYDIASKHSKTTAHIGFISLLIGFAWLCLGIYSFKLAGRLLGDDDFAASVRRHSRTLFKINTAFLLIFLGLGFTGMNLYNAYITFDTDRCNTIGLHYLVCHIMVIGRAVFSVFAMNWNLIVGCVLMSVCRTHTIGIRRFMRDLEQDGQTYEQFWRERLENSKVGEFNKDTVSILNKQDGSSQEQLVASGNRDDDAPVSLGNGQTSIQGRGIEQPADDVQAQSSVETTGSTSDLLDDQPPVMCEDELLLCYWKISSRMRYVSQCMQRWLASWMAFVVIWCADYVIFWLSHSPNILGIMEFIAPMLLLLCICPTKERYKLLQFLHRQPLQMQVFNMSISYSAILTVILAFAVAFSSRLILDEVSKA</sequence>
<feature type="transmembrane region" description="Helical" evidence="2">
    <location>
        <begin position="85"/>
        <end position="108"/>
    </location>
</feature>
<protein>
    <submittedName>
        <fullName evidence="3">Uncharacterized protein</fullName>
    </submittedName>
</protein>
<organism evidence="3 4">
    <name type="scientific">Mya arenaria</name>
    <name type="common">Soft-shell clam</name>
    <dbReference type="NCBI Taxonomy" id="6604"/>
    <lineage>
        <taxon>Eukaryota</taxon>
        <taxon>Metazoa</taxon>
        <taxon>Spiralia</taxon>
        <taxon>Lophotrochozoa</taxon>
        <taxon>Mollusca</taxon>
        <taxon>Bivalvia</taxon>
        <taxon>Autobranchia</taxon>
        <taxon>Heteroconchia</taxon>
        <taxon>Euheterodonta</taxon>
        <taxon>Imparidentia</taxon>
        <taxon>Neoheterodontei</taxon>
        <taxon>Myida</taxon>
        <taxon>Myoidea</taxon>
        <taxon>Myidae</taxon>
        <taxon>Mya</taxon>
    </lineage>
</organism>
<keyword evidence="2" id="KW-0812">Transmembrane</keyword>
<feature type="compositionally biased region" description="Polar residues" evidence="1">
    <location>
        <begin position="325"/>
        <end position="338"/>
    </location>
</feature>
<evidence type="ECO:0000256" key="1">
    <source>
        <dbReference type="SAM" id="MobiDB-lite"/>
    </source>
</evidence>
<feature type="transmembrane region" description="Helical" evidence="2">
    <location>
        <begin position="399"/>
        <end position="416"/>
    </location>
</feature>
<dbReference type="PANTHER" id="PTHR35555">
    <property type="entry name" value="ENDONUCLEASE-REVERSE TRANSCRIPTASE"/>
    <property type="match status" value="1"/>
</dbReference>
<feature type="transmembrane region" description="Helical" evidence="2">
    <location>
        <begin position="437"/>
        <end position="458"/>
    </location>
</feature>
<proteinExistence type="predicted"/>
<feature type="region of interest" description="Disordered" evidence="1">
    <location>
        <begin position="283"/>
        <end position="340"/>
    </location>
</feature>
<feature type="transmembrane region" description="Helical" evidence="2">
    <location>
        <begin position="373"/>
        <end position="393"/>
    </location>
</feature>
<keyword evidence="2" id="KW-1133">Transmembrane helix</keyword>
<evidence type="ECO:0000256" key="2">
    <source>
        <dbReference type="SAM" id="Phobius"/>
    </source>
</evidence>
<feature type="compositionally biased region" description="Polar residues" evidence="1">
    <location>
        <begin position="283"/>
        <end position="293"/>
    </location>
</feature>
<dbReference type="PANTHER" id="PTHR35555:SF3">
    <property type="entry name" value="ENDONUCLEASE-REVERSE TRANSCRIPTASE"/>
    <property type="match status" value="1"/>
</dbReference>
<name>A0ABY7F585_MYAAR</name>
<feature type="transmembrane region" description="Helical" evidence="2">
    <location>
        <begin position="169"/>
        <end position="188"/>
    </location>
</feature>
<evidence type="ECO:0000313" key="4">
    <source>
        <dbReference type="Proteomes" id="UP001164746"/>
    </source>
</evidence>
<dbReference type="EMBL" id="CP111021">
    <property type="protein sequence ID" value="WAR16344.1"/>
    <property type="molecule type" value="Genomic_DNA"/>
</dbReference>
<keyword evidence="4" id="KW-1185">Reference proteome</keyword>
<reference evidence="3" key="1">
    <citation type="submission" date="2022-11" db="EMBL/GenBank/DDBJ databases">
        <title>Centuries of genome instability and evolution in soft-shell clam transmissible cancer (bioRxiv).</title>
        <authorList>
            <person name="Hart S.F.M."/>
            <person name="Yonemitsu M.A."/>
            <person name="Giersch R.M."/>
            <person name="Beal B.F."/>
            <person name="Arriagada G."/>
            <person name="Davis B.W."/>
            <person name="Ostrander E.A."/>
            <person name="Goff S.P."/>
            <person name="Metzger M.J."/>
        </authorList>
    </citation>
    <scope>NUCLEOTIDE SEQUENCE</scope>
    <source>
        <strain evidence="3">MELC-2E11</strain>
        <tissue evidence="3">Siphon/mantle</tissue>
    </source>
</reference>
<feature type="compositionally biased region" description="Basic and acidic residues" evidence="1">
    <location>
        <begin position="33"/>
        <end position="44"/>
    </location>
</feature>
<feature type="region of interest" description="Disordered" evidence="1">
    <location>
        <begin position="30"/>
        <end position="53"/>
    </location>
</feature>
<feature type="transmembrane region" description="Helical" evidence="2">
    <location>
        <begin position="120"/>
        <end position="140"/>
    </location>
</feature>
<keyword evidence="2" id="KW-0472">Membrane</keyword>